<dbReference type="InterPro" id="IPR005477">
    <property type="entry name" value="Dxylulose-5-P_synthase"/>
</dbReference>
<evidence type="ECO:0000256" key="1">
    <source>
        <dbReference type="ARBA" id="ARBA00004980"/>
    </source>
</evidence>
<feature type="binding site" evidence="10">
    <location>
        <position position="155"/>
    </location>
    <ligand>
        <name>Mg(2+)</name>
        <dbReference type="ChEBI" id="CHEBI:18420"/>
    </ligand>
</feature>
<dbReference type="HAMAP" id="MF_00315">
    <property type="entry name" value="DXP_synth"/>
    <property type="match status" value="1"/>
</dbReference>
<dbReference type="SUPFAM" id="SSF52518">
    <property type="entry name" value="Thiamin diphosphate-binding fold (THDP-binding)"/>
    <property type="match status" value="2"/>
</dbReference>
<organism evidence="12 13">
    <name type="scientific">Megalodesulfovibrio gigas (strain ATCC 19364 / DSM 1382 / NCIMB 9332 / VKM B-1759)</name>
    <name type="common">Desulfovibrio gigas</name>
    <dbReference type="NCBI Taxonomy" id="1121448"/>
    <lineage>
        <taxon>Bacteria</taxon>
        <taxon>Pseudomonadati</taxon>
        <taxon>Thermodesulfobacteriota</taxon>
        <taxon>Desulfovibrionia</taxon>
        <taxon>Desulfovibrionales</taxon>
        <taxon>Desulfovibrionaceae</taxon>
        <taxon>Megalodesulfovibrio</taxon>
    </lineage>
</organism>
<dbReference type="SUPFAM" id="SSF52922">
    <property type="entry name" value="TK C-terminal domain-like"/>
    <property type="match status" value="1"/>
</dbReference>
<dbReference type="InterPro" id="IPR005475">
    <property type="entry name" value="Transketolase-like_Pyr-bd"/>
</dbReference>
<evidence type="ECO:0000256" key="9">
    <source>
        <dbReference type="ARBA" id="ARBA00023229"/>
    </source>
</evidence>
<dbReference type="EC" id="2.2.1.7" evidence="10"/>
<dbReference type="PANTHER" id="PTHR43322:SF5">
    <property type="entry name" value="1-DEOXY-D-XYLULOSE-5-PHOSPHATE SYNTHASE, CHLOROPLASTIC"/>
    <property type="match status" value="1"/>
</dbReference>
<comment type="function">
    <text evidence="10">Catalyzes the acyloin condensation reaction between C atoms 2 and 3 of pyruvate and glyceraldehyde 3-phosphate to yield 1-deoxy-D-xylulose-5-phosphate (DXP).</text>
</comment>
<dbReference type="AlphaFoldDB" id="T2GEB3"/>
<dbReference type="InterPro" id="IPR020826">
    <property type="entry name" value="Transketolase_BS"/>
</dbReference>
<keyword evidence="6 10" id="KW-0460">Magnesium</keyword>
<dbReference type="GO" id="GO:0005829">
    <property type="term" value="C:cytosol"/>
    <property type="evidence" value="ECO:0007669"/>
    <property type="project" value="TreeGrafter"/>
</dbReference>
<dbReference type="KEGG" id="dgg:DGI_2795"/>
<proteinExistence type="inferred from homology"/>
<comment type="pathway">
    <text evidence="1 10">Metabolic intermediate biosynthesis; 1-deoxy-D-xylulose 5-phosphate biosynthesis; 1-deoxy-D-xylulose 5-phosphate from D-glyceraldehyde 3-phosphate and pyruvate: step 1/1.</text>
</comment>
<feature type="binding site" evidence="10">
    <location>
        <begin position="124"/>
        <end position="126"/>
    </location>
    <ligand>
        <name>thiamine diphosphate</name>
        <dbReference type="ChEBI" id="CHEBI:58937"/>
    </ligand>
</feature>
<evidence type="ECO:0000256" key="10">
    <source>
        <dbReference type="HAMAP-Rule" id="MF_00315"/>
    </source>
</evidence>
<evidence type="ECO:0000256" key="7">
    <source>
        <dbReference type="ARBA" id="ARBA00022977"/>
    </source>
</evidence>
<dbReference type="GO" id="GO:0008661">
    <property type="term" value="F:1-deoxy-D-xylulose-5-phosphate synthase activity"/>
    <property type="evidence" value="ECO:0007669"/>
    <property type="project" value="UniProtKB-UniRule"/>
</dbReference>
<keyword evidence="8 10" id="KW-0786">Thiamine pyrophosphate</keyword>
<keyword evidence="5 10" id="KW-0479">Metal-binding</keyword>
<gene>
    <name evidence="10" type="primary">dxs</name>
    <name evidence="12" type="ORF">DGI_2795</name>
</gene>
<comment type="cofactor">
    <cofactor evidence="10">
        <name>thiamine diphosphate</name>
        <dbReference type="ChEBI" id="CHEBI:58937"/>
    </cofactor>
    <text evidence="10">Binds 1 thiamine pyrophosphate per subunit.</text>
</comment>
<feature type="binding site" evidence="10">
    <location>
        <position position="184"/>
    </location>
    <ligand>
        <name>Mg(2+)</name>
        <dbReference type="ChEBI" id="CHEBI:18420"/>
    </ligand>
</feature>
<dbReference type="Gene3D" id="3.40.50.920">
    <property type="match status" value="1"/>
</dbReference>
<dbReference type="STRING" id="1121448.DGI_2795"/>
<keyword evidence="4 10" id="KW-0808">Transferase</keyword>
<feature type="binding site" evidence="10">
    <location>
        <position position="83"/>
    </location>
    <ligand>
        <name>thiamine diphosphate</name>
        <dbReference type="ChEBI" id="CHEBI:58937"/>
    </ligand>
</feature>
<dbReference type="Proteomes" id="UP000016587">
    <property type="component" value="Chromosome"/>
</dbReference>
<reference evidence="12 13" key="1">
    <citation type="journal article" date="2013" name="J. Bacteriol.">
        <title>Roles of HynAB and Ech, the only two hydrogenases found in the model sulfate reducer Desulfovibrio gigas.</title>
        <authorList>
            <person name="Morais-Silva F.O."/>
            <person name="Santos C.I."/>
            <person name="Rodrigues R."/>
            <person name="Pereira I.A."/>
            <person name="Rodrigues-Pousada C."/>
        </authorList>
    </citation>
    <scope>NUCLEOTIDE SEQUENCE [LARGE SCALE GENOMIC DNA]</scope>
    <source>
        <strain evidence="13">ATCC 19364 / DSM 1382 / NCIMB 9332 / VKM B-1759</strain>
    </source>
</reference>
<dbReference type="GO" id="GO:0030976">
    <property type="term" value="F:thiamine pyrophosphate binding"/>
    <property type="evidence" value="ECO:0007669"/>
    <property type="project" value="UniProtKB-UniRule"/>
</dbReference>
<dbReference type="CDD" id="cd02007">
    <property type="entry name" value="TPP_DXS"/>
    <property type="match status" value="1"/>
</dbReference>
<accession>T2GEB3</accession>
<dbReference type="eggNOG" id="COG1154">
    <property type="taxonomic scope" value="Bacteria"/>
</dbReference>
<dbReference type="PATRIC" id="fig|1121448.10.peg.2758"/>
<dbReference type="HOGENOM" id="CLU_009227_1_4_7"/>
<feature type="domain" description="Transketolase-like pyrimidine-binding" evidence="11">
    <location>
        <begin position="328"/>
        <end position="492"/>
    </location>
</feature>
<feature type="binding site" evidence="10">
    <location>
        <position position="296"/>
    </location>
    <ligand>
        <name>thiamine diphosphate</name>
        <dbReference type="ChEBI" id="CHEBI:58937"/>
    </ligand>
</feature>
<reference evidence="13" key="2">
    <citation type="submission" date="2013-07" db="EMBL/GenBank/DDBJ databases">
        <authorList>
            <person name="Morais-Silva F.O."/>
            <person name="Rezende A.M."/>
            <person name="Pimentel C."/>
            <person name="Resende D.M."/>
            <person name="Santos C.I."/>
            <person name="Clemente C."/>
            <person name="de Oliveira L.M."/>
            <person name="da Silva S.M."/>
            <person name="Costa D.A."/>
            <person name="Varela-Raposo A."/>
            <person name="Horacio E.C.A."/>
            <person name="Matos M."/>
            <person name="Flores O."/>
            <person name="Ruiz J.C."/>
            <person name="Rodrigues-Pousada C."/>
        </authorList>
    </citation>
    <scope>NUCLEOTIDE SEQUENCE [LARGE SCALE GENOMIC DNA]</scope>
    <source>
        <strain evidence="13">ATCC 19364 / DSM 1382 / NCIMB 9332 / VKM B-1759</strain>
    </source>
</reference>
<name>T2GEB3_MEGG1</name>
<evidence type="ECO:0000256" key="6">
    <source>
        <dbReference type="ARBA" id="ARBA00022842"/>
    </source>
</evidence>
<evidence type="ECO:0000313" key="12">
    <source>
        <dbReference type="EMBL" id="AGW14524.1"/>
    </source>
</evidence>
<keyword evidence="13" id="KW-1185">Reference proteome</keyword>
<evidence type="ECO:0000256" key="4">
    <source>
        <dbReference type="ARBA" id="ARBA00022679"/>
    </source>
</evidence>
<dbReference type="UniPathway" id="UPA00064">
    <property type="reaction ID" value="UER00091"/>
</dbReference>
<dbReference type="InterPro" id="IPR009014">
    <property type="entry name" value="Transketo_C/PFOR_II"/>
</dbReference>
<sequence>MIRPGANPRMKPLLPAITKPADLAPLDLSALTALAAELRQVIIDTVSRNGGHLAPSLGVVELSIALCKVFDFSKDKLIWDVGHQAYAYKLLTGRLKEFKTLRTMGGLSGFPKPCESPYDHFAVGHSSTSISAGLGMAMARDLAGRNNKVVAVIGDGSMTAGLAFEGLNQAGHMDRDLIVILNDNEMSISPNVGALSAFLSRKMSSRFMQQFKKSTEQILRQMMPDFSQDIVEYLRRSESSFRSFVTPGMLFEALHFEYLGPIDGHDLAAMVDVLEQVKELEGPILVHVLTKKGKGYVPAEQNPTYFHGVGCFEPETGEALKHGGCLLPTYTEVFGDTLCRLARRNSSIVAITAAMPEGTGLACFAKQYPDRFVDVGICEQHAVTFAAGLATQGYRPVVAIYSTFLQRSYDQVVHDVCLQNLPVLFCLDRGGLVGEDGPTHHGAFDLAYLRHIPNLVLMAPKDEPELQRMLATALELSGPAAIRYPRGVGPGAPVFDDSRPIPPIPLGQGEFLRDGDDCADCCIIALGSRVYPALEAAQLLAQEGIGCAVLNPRFVKPLPEAMLVEAAARWPRLLIVEEGTRLGGFSSAVLECLADRGVLCRAGSPRIKRLGLPDRFVEHGPQKALRQHLGLDKAGIAAAVRALVQDADEPPAAS</sequence>
<evidence type="ECO:0000259" key="11">
    <source>
        <dbReference type="SMART" id="SM00861"/>
    </source>
</evidence>
<feature type="binding site" evidence="10">
    <location>
        <position position="184"/>
    </location>
    <ligand>
        <name>thiamine diphosphate</name>
        <dbReference type="ChEBI" id="CHEBI:58937"/>
    </ligand>
</feature>
<dbReference type="GO" id="GO:0016114">
    <property type="term" value="P:terpenoid biosynthetic process"/>
    <property type="evidence" value="ECO:0007669"/>
    <property type="project" value="UniProtKB-UniRule"/>
</dbReference>
<evidence type="ECO:0000256" key="2">
    <source>
        <dbReference type="ARBA" id="ARBA00011081"/>
    </source>
</evidence>
<dbReference type="PROSITE" id="PS00801">
    <property type="entry name" value="TRANSKETOLASE_1"/>
    <property type="match status" value="1"/>
</dbReference>
<dbReference type="InterPro" id="IPR033248">
    <property type="entry name" value="Transketolase_C"/>
</dbReference>
<dbReference type="GO" id="GO:0009228">
    <property type="term" value="P:thiamine biosynthetic process"/>
    <property type="evidence" value="ECO:0007669"/>
    <property type="project" value="UniProtKB-UniRule"/>
</dbReference>
<keyword evidence="9 10" id="KW-0414">Isoprene biosynthesis</keyword>
<dbReference type="Pfam" id="PF02780">
    <property type="entry name" value="Transketolase_C"/>
    <property type="match status" value="1"/>
</dbReference>
<feature type="binding site" evidence="10">
    <location>
        <begin position="156"/>
        <end position="157"/>
    </location>
    <ligand>
        <name>thiamine diphosphate</name>
        <dbReference type="ChEBI" id="CHEBI:58937"/>
    </ligand>
</feature>
<evidence type="ECO:0000256" key="5">
    <source>
        <dbReference type="ARBA" id="ARBA00022723"/>
    </source>
</evidence>
<comment type="cofactor">
    <cofactor evidence="10">
        <name>Mg(2+)</name>
        <dbReference type="ChEBI" id="CHEBI:18420"/>
    </cofactor>
    <text evidence="10">Binds 1 Mg(2+) ion per subunit.</text>
</comment>
<dbReference type="Pfam" id="PF13292">
    <property type="entry name" value="DXP_synthase_N"/>
    <property type="match status" value="1"/>
</dbReference>
<comment type="catalytic activity">
    <reaction evidence="10">
        <text>D-glyceraldehyde 3-phosphate + pyruvate + H(+) = 1-deoxy-D-xylulose 5-phosphate + CO2</text>
        <dbReference type="Rhea" id="RHEA:12605"/>
        <dbReference type="ChEBI" id="CHEBI:15361"/>
        <dbReference type="ChEBI" id="CHEBI:15378"/>
        <dbReference type="ChEBI" id="CHEBI:16526"/>
        <dbReference type="ChEBI" id="CHEBI:57792"/>
        <dbReference type="ChEBI" id="CHEBI:59776"/>
        <dbReference type="EC" id="2.2.1.7"/>
    </reaction>
</comment>
<dbReference type="SMART" id="SM00861">
    <property type="entry name" value="Transket_pyr"/>
    <property type="match status" value="1"/>
</dbReference>
<dbReference type="EMBL" id="CP006585">
    <property type="protein sequence ID" value="AGW14524.1"/>
    <property type="molecule type" value="Genomic_DNA"/>
</dbReference>
<dbReference type="Gene3D" id="3.40.50.970">
    <property type="match status" value="2"/>
</dbReference>
<dbReference type="NCBIfam" id="TIGR00204">
    <property type="entry name" value="dxs"/>
    <property type="match status" value="1"/>
</dbReference>
<protein>
    <recommendedName>
        <fullName evidence="10">1-deoxy-D-xylulose-5-phosphate synthase</fullName>
        <ecNumber evidence="10">2.2.1.7</ecNumber>
    </recommendedName>
    <alternativeName>
        <fullName evidence="10">1-deoxyxylulose-5-phosphate synthase</fullName>
        <shortName evidence="10">DXP synthase</shortName>
        <shortName evidence="10">DXPS</shortName>
    </alternativeName>
</protein>
<dbReference type="PROSITE" id="PS00802">
    <property type="entry name" value="TRANSKETOLASE_2"/>
    <property type="match status" value="1"/>
</dbReference>
<dbReference type="CDD" id="cd07033">
    <property type="entry name" value="TPP_PYR_DXS_TK_like"/>
    <property type="match status" value="1"/>
</dbReference>
<dbReference type="Pfam" id="PF02779">
    <property type="entry name" value="Transket_pyr"/>
    <property type="match status" value="1"/>
</dbReference>
<dbReference type="InterPro" id="IPR049557">
    <property type="entry name" value="Transketolase_CS"/>
</dbReference>
<dbReference type="GO" id="GO:0000287">
    <property type="term" value="F:magnesium ion binding"/>
    <property type="evidence" value="ECO:0007669"/>
    <property type="project" value="UniProtKB-UniRule"/>
</dbReference>
<dbReference type="InterPro" id="IPR029061">
    <property type="entry name" value="THDP-binding"/>
</dbReference>
<evidence type="ECO:0000256" key="3">
    <source>
        <dbReference type="ARBA" id="ARBA00011738"/>
    </source>
</evidence>
<dbReference type="PANTHER" id="PTHR43322">
    <property type="entry name" value="1-D-DEOXYXYLULOSE 5-PHOSPHATE SYNTHASE-RELATED"/>
    <property type="match status" value="1"/>
</dbReference>
<feature type="binding site" evidence="10">
    <location>
        <position position="379"/>
    </location>
    <ligand>
        <name>thiamine diphosphate</name>
        <dbReference type="ChEBI" id="CHEBI:58937"/>
    </ligand>
</feature>
<dbReference type="GO" id="GO:0019288">
    <property type="term" value="P:isopentenyl diphosphate biosynthetic process, methylerythritol 4-phosphate pathway"/>
    <property type="evidence" value="ECO:0007669"/>
    <property type="project" value="TreeGrafter"/>
</dbReference>
<evidence type="ECO:0000256" key="8">
    <source>
        <dbReference type="ARBA" id="ARBA00023052"/>
    </source>
</evidence>
<comment type="subunit">
    <text evidence="3 10">Homodimer.</text>
</comment>
<comment type="similarity">
    <text evidence="2 10">Belongs to the transketolase family. DXPS subfamily.</text>
</comment>
<dbReference type="NCBIfam" id="NF003933">
    <property type="entry name" value="PRK05444.2-2"/>
    <property type="match status" value="1"/>
</dbReference>
<dbReference type="FunFam" id="3.40.50.970:FF:000005">
    <property type="entry name" value="1-deoxy-D-xylulose-5-phosphate synthase"/>
    <property type="match status" value="1"/>
</dbReference>
<keyword evidence="7 10" id="KW-0784">Thiamine biosynthesis</keyword>
<evidence type="ECO:0000313" key="13">
    <source>
        <dbReference type="Proteomes" id="UP000016587"/>
    </source>
</evidence>